<keyword evidence="6" id="KW-1015">Disulfide bond</keyword>
<evidence type="ECO:0000256" key="5">
    <source>
        <dbReference type="ARBA" id="ARBA00023002"/>
    </source>
</evidence>
<dbReference type="STRING" id="323259.Mhun_2597"/>
<feature type="domain" description="Thioredoxin" evidence="13">
    <location>
        <begin position="9"/>
        <end position="162"/>
    </location>
</feature>
<evidence type="ECO:0000313" key="14">
    <source>
        <dbReference type="EMBL" id="ABD42294.1"/>
    </source>
</evidence>
<protein>
    <recommendedName>
        <fullName evidence="2">thioredoxin-dependent peroxiredoxin</fullName>
        <ecNumber evidence="2">1.11.1.24</ecNumber>
    </recommendedName>
    <alternativeName>
        <fullName evidence="8">Thioredoxin peroxidase</fullName>
    </alternativeName>
</protein>
<dbReference type="Gene3D" id="3.40.30.10">
    <property type="entry name" value="Glutaredoxin"/>
    <property type="match status" value="1"/>
</dbReference>
<evidence type="ECO:0000256" key="10">
    <source>
        <dbReference type="ARBA" id="ARBA00049091"/>
    </source>
</evidence>
<keyword evidence="3" id="KW-0575">Peroxidase</keyword>
<accession>Q2FSW4</accession>
<evidence type="ECO:0000256" key="6">
    <source>
        <dbReference type="ARBA" id="ARBA00023157"/>
    </source>
</evidence>
<keyword evidence="5" id="KW-0560">Oxidoreductase</keyword>
<dbReference type="PANTHER" id="PTHR42801">
    <property type="entry name" value="THIOREDOXIN-DEPENDENT PEROXIDE REDUCTASE"/>
    <property type="match status" value="1"/>
</dbReference>
<dbReference type="PIRSF" id="PIRSF000239">
    <property type="entry name" value="AHPC"/>
    <property type="match status" value="1"/>
</dbReference>
<evidence type="ECO:0000256" key="4">
    <source>
        <dbReference type="ARBA" id="ARBA00022862"/>
    </source>
</evidence>
<dbReference type="EnsemblBacteria" id="ABD42294">
    <property type="protein sequence ID" value="ABD42294"/>
    <property type="gene ID" value="Mhun_2597"/>
</dbReference>
<evidence type="ECO:0000313" key="15">
    <source>
        <dbReference type="Proteomes" id="UP000001941"/>
    </source>
</evidence>
<reference evidence="15" key="1">
    <citation type="journal article" date="2016" name="Stand. Genomic Sci.">
        <title>Complete genome sequence of Methanospirillum hungatei type strain JF1.</title>
        <authorList>
            <person name="Gunsalus R.P."/>
            <person name="Cook L.E."/>
            <person name="Crable B."/>
            <person name="Rohlin L."/>
            <person name="McDonald E."/>
            <person name="Mouttaki H."/>
            <person name="Sieber J.R."/>
            <person name="Poweleit N."/>
            <person name="Zhou H."/>
            <person name="Lapidus A.L."/>
            <person name="Daligault H.E."/>
            <person name="Land M."/>
            <person name="Gilna P."/>
            <person name="Ivanova N."/>
            <person name="Kyrpides N."/>
            <person name="Culley D.E."/>
            <person name="McInerney M.J."/>
        </authorList>
    </citation>
    <scope>NUCLEOTIDE SEQUENCE [LARGE SCALE GENOMIC DNA]</scope>
    <source>
        <strain evidence="15">ATCC 27890 / DSM 864 / NBRC 100397 / JF-1</strain>
    </source>
</reference>
<dbReference type="InterPro" id="IPR013766">
    <property type="entry name" value="Thioredoxin_domain"/>
</dbReference>
<dbReference type="EC" id="1.11.1.24" evidence="2"/>
<comment type="similarity">
    <text evidence="9">Belongs to the peroxiredoxin family. BCP/PrxQ subfamily.</text>
</comment>
<comment type="catalytic activity">
    <reaction evidence="10">
        <text>a hydroperoxide + [thioredoxin]-dithiol = an alcohol + [thioredoxin]-disulfide + H2O</text>
        <dbReference type="Rhea" id="RHEA:62620"/>
        <dbReference type="Rhea" id="RHEA-COMP:10698"/>
        <dbReference type="Rhea" id="RHEA-COMP:10700"/>
        <dbReference type="ChEBI" id="CHEBI:15377"/>
        <dbReference type="ChEBI" id="CHEBI:29950"/>
        <dbReference type="ChEBI" id="CHEBI:30879"/>
        <dbReference type="ChEBI" id="CHEBI:35924"/>
        <dbReference type="ChEBI" id="CHEBI:50058"/>
        <dbReference type="EC" id="1.11.1.24"/>
    </reaction>
</comment>
<feature type="active site" description="Cysteine sulfenic acid (-SOH) intermediate; for peroxidase activity" evidence="11">
    <location>
        <position position="51"/>
    </location>
</feature>
<evidence type="ECO:0000259" key="13">
    <source>
        <dbReference type="PROSITE" id="PS51352"/>
    </source>
</evidence>
<name>Q2FSW4_METHJ</name>
<dbReference type="SUPFAM" id="SSF52833">
    <property type="entry name" value="Thioredoxin-like"/>
    <property type="match status" value="1"/>
</dbReference>
<dbReference type="InParanoid" id="Q2FSW4"/>
<keyword evidence="4" id="KW-0049">Antioxidant</keyword>
<dbReference type="HOGENOM" id="CLU_042529_14_1_2"/>
<comment type="subunit">
    <text evidence="1">Monomer.</text>
</comment>
<dbReference type="InterPro" id="IPR036249">
    <property type="entry name" value="Thioredoxin-like_sf"/>
</dbReference>
<dbReference type="CDD" id="cd03017">
    <property type="entry name" value="PRX_BCP"/>
    <property type="match status" value="1"/>
</dbReference>
<dbReference type="FunFam" id="3.40.30.10:FF:000007">
    <property type="entry name" value="Thioredoxin-dependent thiol peroxidase"/>
    <property type="match status" value="1"/>
</dbReference>
<dbReference type="KEGG" id="mhu:Mhun_2597"/>
<dbReference type="GO" id="GO:0008379">
    <property type="term" value="F:thioredoxin peroxidase activity"/>
    <property type="evidence" value="ECO:0007669"/>
    <property type="project" value="TreeGrafter"/>
</dbReference>
<evidence type="ECO:0000256" key="2">
    <source>
        <dbReference type="ARBA" id="ARBA00013017"/>
    </source>
</evidence>
<dbReference type="InterPro" id="IPR000866">
    <property type="entry name" value="AhpC/TSA"/>
</dbReference>
<dbReference type="EMBL" id="CP000254">
    <property type="protein sequence ID" value="ABD42294.1"/>
    <property type="molecule type" value="Genomic_DNA"/>
</dbReference>
<evidence type="ECO:0000256" key="3">
    <source>
        <dbReference type="ARBA" id="ARBA00022559"/>
    </source>
</evidence>
<gene>
    <name evidence="14" type="ordered locus">Mhun_2597</name>
</gene>
<dbReference type="Pfam" id="PF00578">
    <property type="entry name" value="AhpC-TSA"/>
    <property type="match status" value="1"/>
</dbReference>
<dbReference type="GO" id="GO:0005737">
    <property type="term" value="C:cytoplasm"/>
    <property type="evidence" value="ECO:0007669"/>
    <property type="project" value="TreeGrafter"/>
</dbReference>
<dbReference type="Proteomes" id="UP000001941">
    <property type="component" value="Chromosome"/>
</dbReference>
<dbReference type="AlphaFoldDB" id="Q2FSW4"/>
<evidence type="ECO:0000256" key="7">
    <source>
        <dbReference type="ARBA" id="ARBA00023284"/>
    </source>
</evidence>
<dbReference type="PROSITE" id="PS51352">
    <property type="entry name" value="THIOREDOXIN_2"/>
    <property type="match status" value="1"/>
</dbReference>
<feature type="region of interest" description="Disordered" evidence="12">
    <location>
        <begin position="1"/>
        <end position="21"/>
    </location>
</feature>
<dbReference type="eggNOG" id="arCOG00310">
    <property type="taxonomic scope" value="Archaea"/>
</dbReference>
<sequence length="165" mass="18687">MSSMTEKEMNTGDPAPDFSLPDHTGTMHTAASYRGSWYILYFYPKDNTTACTAEALAFSAVYEELAELEIPVIGVSPDTMESHRKFIEKHDLMITLLADVNHEVIGAYGAWKRKKMYGKEYMGVERSTFLIDPNGIIREIWRNVKVKGHVEAVTSRLRELKAVIP</sequence>
<evidence type="ECO:0000256" key="12">
    <source>
        <dbReference type="SAM" id="MobiDB-lite"/>
    </source>
</evidence>
<evidence type="ECO:0000256" key="8">
    <source>
        <dbReference type="ARBA" id="ARBA00032824"/>
    </source>
</evidence>
<dbReference type="GO" id="GO:0045454">
    <property type="term" value="P:cell redox homeostasis"/>
    <property type="evidence" value="ECO:0007669"/>
    <property type="project" value="TreeGrafter"/>
</dbReference>
<keyword evidence="15" id="KW-1185">Reference proteome</keyword>
<dbReference type="InterPro" id="IPR024706">
    <property type="entry name" value="Peroxiredoxin_AhpC-typ"/>
</dbReference>
<dbReference type="InterPro" id="IPR050924">
    <property type="entry name" value="Peroxiredoxin_BCP/PrxQ"/>
</dbReference>
<evidence type="ECO:0000256" key="1">
    <source>
        <dbReference type="ARBA" id="ARBA00011245"/>
    </source>
</evidence>
<evidence type="ECO:0000256" key="11">
    <source>
        <dbReference type="PIRSR" id="PIRSR000239-1"/>
    </source>
</evidence>
<keyword evidence="7" id="KW-0676">Redox-active center</keyword>
<organism evidence="14 15">
    <name type="scientific">Methanospirillum hungatei JF-1 (strain ATCC 27890 / DSM 864 / NBRC 100397 / JF-1)</name>
    <dbReference type="NCBI Taxonomy" id="323259"/>
    <lineage>
        <taxon>Archaea</taxon>
        <taxon>Methanobacteriati</taxon>
        <taxon>Methanobacteriota</taxon>
        <taxon>Stenosarchaea group</taxon>
        <taxon>Methanomicrobia</taxon>
        <taxon>Methanomicrobiales</taxon>
        <taxon>Methanospirillaceae</taxon>
        <taxon>Methanospirillum</taxon>
    </lineage>
</organism>
<evidence type="ECO:0000256" key="9">
    <source>
        <dbReference type="ARBA" id="ARBA00038489"/>
    </source>
</evidence>
<dbReference type="GO" id="GO:0034599">
    <property type="term" value="P:cellular response to oxidative stress"/>
    <property type="evidence" value="ECO:0007669"/>
    <property type="project" value="TreeGrafter"/>
</dbReference>
<dbReference type="PANTHER" id="PTHR42801:SF4">
    <property type="entry name" value="AHPC_TSA FAMILY PROTEIN"/>
    <property type="match status" value="1"/>
</dbReference>
<feature type="compositionally biased region" description="Basic and acidic residues" evidence="12">
    <location>
        <begin position="1"/>
        <end position="10"/>
    </location>
</feature>
<proteinExistence type="inferred from homology"/>